<evidence type="ECO:0000313" key="3">
    <source>
        <dbReference type="EMBL" id="ORY73097.1"/>
    </source>
</evidence>
<comment type="caution">
    <text evidence="3">The sequence shown here is derived from an EMBL/GenBank/DDBJ whole genome shotgun (WGS) entry which is preliminary data.</text>
</comment>
<dbReference type="InterPro" id="IPR036514">
    <property type="entry name" value="SGNH_hydro_sf"/>
</dbReference>
<gene>
    <name evidence="3" type="ORF">BCR35DRAFT_307365</name>
</gene>
<dbReference type="InterPro" id="IPR051058">
    <property type="entry name" value="GDSL_Est/Lipase"/>
</dbReference>
<dbReference type="AlphaFoldDB" id="A0A1Y2ENG9"/>
<dbReference type="PANTHER" id="PTHR45648:SF22">
    <property type="entry name" value="GDSL LIPASE_ACYLHYDROLASE FAMILY PROTEIN (AFU_ORTHOLOGUE AFUA_4G14700)"/>
    <property type="match status" value="1"/>
</dbReference>
<evidence type="ECO:0000256" key="2">
    <source>
        <dbReference type="SAM" id="SignalP"/>
    </source>
</evidence>
<evidence type="ECO:0000313" key="4">
    <source>
        <dbReference type="Proteomes" id="UP000193467"/>
    </source>
</evidence>
<keyword evidence="2" id="KW-0732">Signal</keyword>
<evidence type="ECO:0008006" key="5">
    <source>
        <dbReference type="Google" id="ProtNLM"/>
    </source>
</evidence>
<feature type="chain" id="PRO_5012711437" description="GDSL lipase/esterase" evidence="2">
    <location>
        <begin position="26"/>
        <end position="394"/>
    </location>
</feature>
<accession>A0A1Y2ENG9</accession>
<feature type="signal peptide" evidence="2">
    <location>
        <begin position="1"/>
        <end position="25"/>
    </location>
</feature>
<evidence type="ECO:0000256" key="1">
    <source>
        <dbReference type="ARBA" id="ARBA00022801"/>
    </source>
</evidence>
<dbReference type="EMBL" id="MCGR01000048">
    <property type="protein sequence ID" value="ORY73097.1"/>
    <property type="molecule type" value="Genomic_DNA"/>
</dbReference>
<dbReference type="GO" id="GO:0016787">
    <property type="term" value="F:hydrolase activity"/>
    <property type="evidence" value="ECO:0007669"/>
    <property type="project" value="UniProtKB-KW"/>
</dbReference>
<name>A0A1Y2ENG9_9BASI</name>
<organism evidence="3 4">
    <name type="scientific">Leucosporidium creatinivorum</name>
    <dbReference type="NCBI Taxonomy" id="106004"/>
    <lineage>
        <taxon>Eukaryota</taxon>
        <taxon>Fungi</taxon>
        <taxon>Dikarya</taxon>
        <taxon>Basidiomycota</taxon>
        <taxon>Pucciniomycotina</taxon>
        <taxon>Microbotryomycetes</taxon>
        <taxon>Leucosporidiales</taxon>
        <taxon>Leucosporidium</taxon>
    </lineage>
</organism>
<dbReference type="Gene3D" id="3.40.50.1110">
    <property type="entry name" value="SGNH hydrolase"/>
    <property type="match status" value="1"/>
</dbReference>
<protein>
    <recommendedName>
        <fullName evidence="5">GDSL lipase/esterase</fullName>
    </recommendedName>
</protein>
<dbReference type="PANTHER" id="PTHR45648">
    <property type="entry name" value="GDSL LIPASE/ACYLHYDROLASE FAMILY PROTEIN (AFU_ORTHOLOGUE AFUA_4G14700)"/>
    <property type="match status" value="1"/>
</dbReference>
<dbReference type="OrthoDB" id="1600564at2759"/>
<proteinExistence type="predicted"/>
<dbReference type="STRING" id="106004.A0A1Y2ENG9"/>
<dbReference type="Proteomes" id="UP000193467">
    <property type="component" value="Unassembled WGS sequence"/>
</dbReference>
<keyword evidence="4" id="KW-1185">Reference proteome</keyword>
<keyword evidence="1" id="KW-0378">Hydrolase</keyword>
<sequence length="394" mass="41222">MSPIALRQLVSLALLLSLASPFAAALPTLQERDGAVDASAAAPVLAAVSQELVQVVNATKLSNASASSVSLSKKVSLPAYYSALVAVGASYTDNAHARASKYSSSLRQYYPYNKWNGRYTNGKVGVEWMVDSSTSPALKRSGSNLPKLLDYAYGGSVVQNGLSGTGSSSPAAVDQISAYLADVKSGSAALVSGRVLHYFNSGINSQYQIWNAALSAGLSDSSIANAKSATSAQVSVLAAAIRTIKKSSALASKAHGVDFVVVGLPALEIVPTSAYQVPSSFSADKKAKALSLLKTITAQYNAGLKSFAAELKTEVKSVGDRVYFYDLASLWYDMHSNPKRYGITVSPVTKTCYNSSTGSVCSNPSSYLYFDTLHPVTSVHAIIAKKVNALVLGA</sequence>
<reference evidence="3 4" key="1">
    <citation type="submission" date="2016-07" db="EMBL/GenBank/DDBJ databases">
        <title>Pervasive Adenine N6-methylation of Active Genes in Fungi.</title>
        <authorList>
            <consortium name="DOE Joint Genome Institute"/>
            <person name="Mondo S.J."/>
            <person name="Dannebaum R.O."/>
            <person name="Kuo R.C."/>
            <person name="Labutti K."/>
            <person name="Haridas S."/>
            <person name="Kuo A."/>
            <person name="Salamov A."/>
            <person name="Ahrendt S.R."/>
            <person name="Lipzen A."/>
            <person name="Sullivan W."/>
            <person name="Andreopoulos W.B."/>
            <person name="Clum A."/>
            <person name="Lindquist E."/>
            <person name="Daum C."/>
            <person name="Ramamoorthy G.K."/>
            <person name="Gryganskyi A."/>
            <person name="Culley D."/>
            <person name="Magnuson J.K."/>
            <person name="James T.Y."/>
            <person name="O'Malley M.A."/>
            <person name="Stajich J.E."/>
            <person name="Spatafora J.W."/>
            <person name="Visel A."/>
            <person name="Grigoriev I.V."/>
        </authorList>
    </citation>
    <scope>NUCLEOTIDE SEQUENCE [LARGE SCALE GENOMIC DNA]</scope>
    <source>
        <strain evidence="3 4">62-1032</strain>
    </source>
</reference>
<dbReference type="InParanoid" id="A0A1Y2ENG9"/>